<protein>
    <submittedName>
        <fullName evidence="5">Bacteriohemerythrin</fullName>
    </submittedName>
</protein>
<evidence type="ECO:0000259" key="4">
    <source>
        <dbReference type="Pfam" id="PF01814"/>
    </source>
</evidence>
<dbReference type="NCBIfam" id="NF033749">
    <property type="entry name" value="bact_hemeryth"/>
    <property type="match status" value="1"/>
</dbReference>
<sequence length="140" mass="16525">MYAEFTENLATGNEMIDSQHKELIQKINDLLDSCEKSSDKVVAIKTLDFLSDYTEYHFNAEEQLQKDIEYPGYDKHKAQHEEFKKTVEELHEMLVEEEGPSPAFVAKVQENVINWLYTHIQGFDRSVAEYKFMRENNERL</sequence>
<dbReference type="PANTHER" id="PTHR37164:SF1">
    <property type="entry name" value="BACTERIOHEMERYTHRIN"/>
    <property type="match status" value="1"/>
</dbReference>
<dbReference type="InterPro" id="IPR035938">
    <property type="entry name" value="Hemerythrin-like_sf"/>
</dbReference>
<evidence type="ECO:0000256" key="3">
    <source>
        <dbReference type="ARBA" id="ARBA00023004"/>
    </source>
</evidence>
<dbReference type="CDD" id="cd12107">
    <property type="entry name" value="Hemerythrin"/>
    <property type="match status" value="1"/>
</dbReference>
<dbReference type="InterPro" id="IPR050669">
    <property type="entry name" value="Hemerythrin"/>
</dbReference>
<comment type="similarity">
    <text evidence="1">Belongs to the hemerythrin family.</text>
</comment>
<organism evidence="5 6">
    <name type="scientific">Dorea acetigenes</name>
    <dbReference type="NCBI Taxonomy" id="2981787"/>
    <lineage>
        <taxon>Bacteria</taxon>
        <taxon>Bacillati</taxon>
        <taxon>Bacillota</taxon>
        <taxon>Clostridia</taxon>
        <taxon>Lachnospirales</taxon>
        <taxon>Lachnospiraceae</taxon>
        <taxon>Dorea</taxon>
    </lineage>
</organism>
<gene>
    <name evidence="5" type="ORF">OCV99_04610</name>
</gene>
<keyword evidence="2" id="KW-0479">Metal-binding</keyword>
<dbReference type="InterPro" id="IPR012827">
    <property type="entry name" value="Hemerythrin_metal-bd"/>
</dbReference>
<dbReference type="NCBIfam" id="TIGR02481">
    <property type="entry name" value="hemeryth_dom"/>
    <property type="match status" value="1"/>
</dbReference>
<proteinExistence type="inferred from homology"/>
<reference evidence="5 6" key="1">
    <citation type="journal article" date="2021" name="ISME Commun">
        <title>Automated analysis of genomic sequences facilitates high-throughput and comprehensive description of bacteria.</title>
        <authorList>
            <person name="Hitch T.C.A."/>
        </authorList>
    </citation>
    <scope>NUCLEOTIDE SEQUENCE [LARGE SCALE GENOMIC DNA]</scope>
    <source>
        <strain evidence="5 6">Sanger_03</strain>
    </source>
</reference>
<evidence type="ECO:0000256" key="2">
    <source>
        <dbReference type="ARBA" id="ARBA00022723"/>
    </source>
</evidence>
<dbReference type="RefSeq" id="WP_158368667.1">
    <property type="nucleotide sequence ID" value="NZ_JAOQJU010000003.1"/>
</dbReference>
<name>A0ABT2RKZ7_9FIRM</name>
<dbReference type="Pfam" id="PF01814">
    <property type="entry name" value="Hemerythrin"/>
    <property type="match status" value="1"/>
</dbReference>
<accession>A0ABT2RKZ7</accession>
<dbReference type="InterPro" id="IPR012312">
    <property type="entry name" value="Hemerythrin-like"/>
</dbReference>
<comment type="caution">
    <text evidence="5">The sequence shown here is derived from an EMBL/GenBank/DDBJ whole genome shotgun (WGS) entry which is preliminary data.</text>
</comment>
<evidence type="ECO:0000313" key="6">
    <source>
        <dbReference type="Proteomes" id="UP001652431"/>
    </source>
</evidence>
<keyword evidence="6" id="KW-1185">Reference proteome</keyword>
<dbReference type="Gene3D" id="1.20.120.50">
    <property type="entry name" value="Hemerythrin-like"/>
    <property type="match status" value="1"/>
</dbReference>
<feature type="domain" description="Hemerythrin-like" evidence="4">
    <location>
        <begin position="12"/>
        <end position="122"/>
    </location>
</feature>
<dbReference type="PANTHER" id="PTHR37164">
    <property type="entry name" value="BACTERIOHEMERYTHRIN"/>
    <property type="match status" value="1"/>
</dbReference>
<dbReference type="SUPFAM" id="SSF47188">
    <property type="entry name" value="Hemerythrin-like"/>
    <property type="match status" value="1"/>
</dbReference>
<evidence type="ECO:0000313" key="5">
    <source>
        <dbReference type="EMBL" id="MCU6685849.1"/>
    </source>
</evidence>
<dbReference type="Proteomes" id="UP001652431">
    <property type="component" value="Unassembled WGS sequence"/>
</dbReference>
<keyword evidence="3" id="KW-0408">Iron</keyword>
<evidence type="ECO:0000256" key="1">
    <source>
        <dbReference type="ARBA" id="ARBA00010587"/>
    </source>
</evidence>
<dbReference type="EMBL" id="JAOQJU010000003">
    <property type="protein sequence ID" value="MCU6685849.1"/>
    <property type="molecule type" value="Genomic_DNA"/>
</dbReference>